<comment type="subunit">
    <text evidence="5">NDH-1 is composed of 14 different subunits. Subunits NuoA, H, J, K, L, M, N constitute the membrane sector of the complex.</text>
</comment>
<comment type="subcellular location">
    <subcellularLocation>
        <location evidence="5">Cell membrane</location>
        <topology evidence="5">Multi-pass membrane protein</topology>
    </subcellularLocation>
    <subcellularLocation>
        <location evidence="1">Endomembrane system</location>
        <topology evidence="1">Multi-pass membrane protein</topology>
    </subcellularLocation>
    <subcellularLocation>
        <location evidence="6">Membrane</location>
        <topology evidence="6">Multi-pass membrane protein</topology>
    </subcellularLocation>
</comment>
<comment type="catalytic activity">
    <reaction evidence="5">
        <text>a quinone + NADH + 5 H(+)(in) = a quinol + NAD(+) + 4 H(+)(out)</text>
        <dbReference type="Rhea" id="RHEA:57888"/>
        <dbReference type="ChEBI" id="CHEBI:15378"/>
        <dbReference type="ChEBI" id="CHEBI:24646"/>
        <dbReference type="ChEBI" id="CHEBI:57540"/>
        <dbReference type="ChEBI" id="CHEBI:57945"/>
        <dbReference type="ChEBI" id="CHEBI:132124"/>
    </reaction>
</comment>
<dbReference type="GO" id="GO:0042773">
    <property type="term" value="P:ATP synthesis coupled electron transport"/>
    <property type="evidence" value="ECO:0007669"/>
    <property type="project" value="InterPro"/>
</dbReference>
<evidence type="ECO:0000256" key="2">
    <source>
        <dbReference type="ARBA" id="ARBA00022692"/>
    </source>
</evidence>
<feature type="transmembrane region" description="Helical" evidence="5">
    <location>
        <begin position="267"/>
        <end position="287"/>
    </location>
</feature>
<dbReference type="GO" id="GO:0012505">
    <property type="term" value="C:endomembrane system"/>
    <property type="evidence" value="ECO:0007669"/>
    <property type="project" value="UniProtKB-SubCell"/>
</dbReference>
<gene>
    <name evidence="5" type="primary">nuoN</name>
    <name evidence="8" type="ORF">IRJ16_20300</name>
</gene>
<dbReference type="Proteomes" id="UP000622475">
    <property type="component" value="Unassembled WGS sequence"/>
</dbReference>
<dbReference type="AlphaFoldDB" id="A0A929PXU8"/>
<organism evidence="8 9">
    <name type="scientific">Mucilaginibacter myungsuensis</name>
    <dbReference type="NCBI Taxonomy" id="649104"/>
    <lineage>
        <taxon>Bacteria</taxon>
        <taxon>Pseudomonadati</taxon>
        <taxon>Bacteroidota</taxon>
        <taxon>Sphingobacteriia</taxon>
        <taxon>Sphingobacteriales</taxon>
        <taxon>Sphingobacteriaceae</taxon>
        <taxon>Mucilaginibacter</taxon>
    </lineage>
</organism>
<evidence type="ECO:0000259" key="7">
    <source>
        <dbReference type="Pfam" id="PF00361"/>
    </source>
</evidence>
<feature type="transmembrane region" description="Helical" evidence="5">
    <location>
        <begin position="319"/>
        <end position="340"/>
    </location>
</feature>
<evidence type="ECO:0000256" key="3">
    <source>
        <dbReference type="ARBA" id="ARBA00022989"/>
    </source>
</evidence>
<dbReference type="PANTHER" id="PTHR22773">
    <property type="entry name" value="NADH DEHYDROGENASE"/>
    <property type="match status" value="1"/>
</dbReference>
<dbReference type="GO" id="GO:0050136">
    <property type="term" value="F:NADH dehydrogenase (quinone) (non-electrogenic) activity"/>
    <property type="evidence" value="ECO:0007669"/>
    <property type="project" value="UniProtKB-UniRule"/>
</dbReference>
<feature type="transmembrane region" description="Helical" evidence="5">
    <location>
        <begin position="91"/>
        <end position="109"/>
    </location>
</feature>
<protein>
    <recommendedName>
        <fullName evidence="5">NADH-quinone oxidoreductase subunit N</fullName>
        <ecNumber evidence="5">7.1.1.-</ecNumber>
    </recommendedName>
    <alternativeName>
        <fullName evidence="5">NADH dehydrogenase I subunit N</fullName>
    </alternativeName>
    <alternativeName>
        <fullName evidence="5">NDH-1 subunit N</fullName>
    </alternativeName>
</protein>
<reference evidence="8" key="1">
    <citation type="submission" date="2020-10" db="EMBL/GenBank/DDBJ databases">
        <title>Mucilaginibacter mali sp. nov., isolated from rhizosphere soil of apple orchard.</title>
        <authorList>
            <person name="Lee J.-S."/>
            <person name="Kim H.S."/>
            <person name="Kim J.-S."/>
        </authorList>
    </citation>
    <scope>NUCLEOTIDE SEQUENCE</scope>
    <source>
        <strain evidence="8">KCTC 22746</strain>
    </source>
</reference>
<comment type="function">
    <text evidence="5">NDH-1 shuttles electrons from NADH, via FMN and iron-sulfur (Fe-S) centers, to quinones in the respiratory chain. The immediate electron acceptor for the enzyme in this species is believed to be a menaquinone. Couples the redox reaction to proton translocation (for every two electrons transferred, four hydrogen ions are translocated across the cytoplasmic membrane), and thus conserves the redox energy in a proton gradient.</text>
</comment>
<keyword evidence="5" id="KW-0874">Quinone</keyword>
<keyword evidence="3 5" id="KW-1133">Transmembrane helix</keyword>
<keyword evidence="5" id="KW-0520">NAD</keyword>
<feature type="transmembrane region" description="Helical" evidence="5">
    <location>
        <begin position="293"/>
        <end position="312"/>
    </location>
</feature>
<dbReference type="RefSeq" id="WP_194113477.1">
    <property type="nucleotide sequence ID" value="NZ_JADFFL010000010.1"/>
</dbReference>
<evidence type="ECO:0000256" key="6">
    <source>
        <dbReference type="RuleBase" id="RU000320"/>
    </source>
</evidence>
<dbReference type="GO" id="GO:0008137">
    <property type="term" value="F:NADH dehydrogenase (ubiquinone) activity"/>
    <property type="evidence" value="ECO:0007669"/>
    <property type="project" value="InterPro"/>
</dbReference>
<keyword evidence="5" id="KW-1278">Translocase</keyword>
<feature type="transmembrane region" description="Helical" evidence="5">
    <location>
        <begin position="121"/>
        <end position="139"/>
    </location>
</feature>
<dbReference type="EMBL" id="JADFFL010000010">
    <property type="protein sequence ID" value="MBE9664233.1"/>
    <property type="molecule type" value="Genomic_DNA"/>
</dbReference>
<comment type="similarity">
    <text evidence="5">Belongs to the complex I subunit 2 family.</text>
</comment>
<proteinExistence type="inferred from homology"/>
<evidence type="ECO:0000313" key="9">
    <source>
        <dbReference type="Proteomes" id="UP000622475"/>
    </source>
</evidence>
<feature type="domain" description="NADH:quinone oxidoreductase/Mrp antiporter transmembrane" evidence="7">
    <location>
        <begin position="142"/>
        <end position="427"/>
    </location>
</feature>
<dbReference type="HAMAP" id="MF_00445">
    <property type="entry name" value="NDH1_NuoN_1"/>
    <property type="match status" value="1"/>
</dbReference>
<evidence type="ECO:0000256" key="4">
    <source>
        <dbReference type="ARBA" id="ARBA00023136"/>
    </source>
</evidence>
<accession>A0A929PXU8</accession>
<feature type="transmembrane region" description="Helical" evidence="5">
    <location>
        <begin position="176"/>
        <end position="200"/>
    </location>
</feature>
<keyword evidence="2 5" id="KW-0812">Transmembrane</keyword>
<feature type="transmembrane region" description="Helical" evidence="5">
    <location>
        <begin position="471"/>
        <end position="491"/>
    </location>
</feature>
<feature type="transmembrane region" description="Helical" evidence="5">
    <location>
        <begin position="20"/>
        <end position="42"/>
    </location>
</feature>
<sequence>MHDLLPNIPNLLNDALSSVHFFMPEIYLGVLFLVVLVTGLVFTRNAGAYCRIISVVGMLLVIAQDVIQLYLPANEVKALFSGMLLLHHTPVVFKLVIDVLSILLLIYFAWDKQLRAHKKGLADLFAIAIASILGLHLMVMSINLLSIYLSIEFVSLASYLMVAYKTDQGNSAGAGLKYALFGAAASAVMLYGISLLYAFTGHTDMVVPEFLQNLSKVDPLAVSLALMLVMAGIGFKLSFVPMHFWVPDVYQGAATPVTAFLSTVPKIAAFGMVLHLIAPFVLHPAWHGFDFKLLFSVIGIVTMIAGNFAAVMQKNIKRMLAYSSIGHTGFALIAIVSFNQAAVSALIFYLAVYALANIGALMLASHFANVTGAEDVDGYKGLGFTMPTASVCFVIILISLTGLPVTAGFIGKVVVFQAAYSVYQQTHNVWLMLLMATGALTTVVALFYYIKIPLYLFLKKADNNHEHHVSTPSLLIAACVISFLLVLVGVFPDLLGKWL</sequence>
<keyword evidence="9" id="KW-1185">Reference proteome</keyword>
<keyword evidence="5" id="KW-1003">Cell membrane</keyword>
<dbReference type="NCBIfam" id="TIGR01770">
    <property type="entry name" value="NDH_I_N"/>
    <property type="match status" value="1"/>
</dbReference>
<feature type="transmembrane region" description="Helical" evidence="5">
    <location>
        <begin position="145"/>
        <end position="164"/>
    </location>
</feature>
<feature type="transmembrane region" description="Helical" evidence="5">
    <location>
        <begin position="49"/>
        <end position="71"/>
    </location>
</feature>
<dbReference type="GO" id="GO:0005886">
    <property type="term" value="C:plasma membrane"/>
    <property type="evidence" value="ECO:0007669"/>
    <property type="project" value="UniProtKB-SubCell"/>
</dbReference>
<evidence type="ECO:0000256" key="1">
    <source>
        <dbReference type="ARBA" id="ARBA00004127"/>
    </source>
</evidence>
<dbReference type="GO" id="GO:0048038">
    <property type="term" value="F:quinone binding"/>
    <property type="evidence" value="ECO:0007669"/>
    <property type="project" value="UniProtKB-KW"/>
</dbReference>
<dbReference type="InterPro" id="IPR001750">
    <property type="entry name" value="ND/Mrp_TM"/>
</dbReference>
<keyword evidence="4 5" id="KW-0472">Membrane</keyword>
<feature type="transmembrane region" description="Helical" evidence="5">
    <location>
        <begin position="430"/>
        <end position="450"/>
    </location>
</feature>
<name>A0A929PXU8_9SPHI</name>
<dbReference type="Pfam" id="PF00361">
    <property type="entry name" value="Proton_antipo_M"/>
    <property type="match status" value="1"/>
</dbReference>
<feature type="transmembrane region" description="Helical" evidence="5">
    <location>
        <begin position="220"/>
        <end position="246"/>
    </location>
</feature>
<feature type="transmembrane region" description="Helical" evidence="5">
    <location>
        <begin position="389"/>
        <end position="410"/>
    </location>
</feature>
<evidence type="ECO:0000313" key="8">
    <source>
        <dbReference type="EMBL" id="MBE9664233.1"/>
    </source>
</evidence>
<dbReference type="EC" id="7.1.1.-" evidence="5"/>
<keyword evidence="5" id="KW-0813">Transport</keyword>
<dbReference type="InterPro" id="IPR010096">
    <property type="entry name" value="NADH-Q_OxRdtase_suN/2"/>
</dbReference>
<comment type="caution">
    <text evidence="8">The sequence shown here is derived from an EMBL/GenBank/DDBJ whole genome shotgun (WGS) entry which is preliminary data.</text>
</comment>
<feature type="transmembrane region" description="Helical" evidence="5">
    <location>
        <begin position="346"/>
        <end position="368"/>
    </location>
</feature>
<evidence type="ECO:0000256" key="5">
    <source>
        <dbReference type="HAMAP-Rule" id="MF_00445"/>
    </source>
</evidence>